<dbReference type="InterPro" id="IPR003661">
    <property type="entry name" value="HisK_dim/P_dom"/>
</dbReference>
<evidence type="ECO:0000259" key="9">
    <source>
        <dbReference type="PROSITE" id="PS50109"/>
    </source>
</evidence>
<dbReference type="Gene3D" id="1.10.287.130">
    <property type="match status" value="1"/>
</dbReference>
<dbReference type="CDD" id="cd00082">
    <property type="entry name" value="HisKA"/>
    <property type="match status" value="1"/>
</dbReference>
<evidence type="ECO:0000256" key="4">
    <source>
        <dbReference type="ARBA" id="ARBA00022553"/>
    </source>
</evidence>
<keyword evidence="11" id="KW-1185">Reference proteome</keyword>
<feature type="domain" description="Histidine kinase" evidence="9">
    <location>
        <begin position="286"/>
        <end position="505"/>
    </location>
</feature>
<keyword evidence="7" id="KW-0902">Two-component regulatory system</keyword>
<keyword evidence="8" id="KW-0812">Transmembrane</keyword>
<evidence type="ECO:0000313" key="11">
    <source>
        <dbReference type="Proteomes" id="UP000010420"/>
    </source>
</evidence>
<dbReference type="EMBL" id="AMEZ01000053">
    <property type="protein sequence ID" value="EKY26684.1"/>
    <property type="molecule type" value="Genomic_DNA"/>
</dbReference>
<dbReference type="GO" id="GO:0000155">
    <property type="term" value="F:phosphorelay sensor kinase activity"/>
    <property type="evidence" value="ECO:0007669"/>
    <property type="project" value="InterPro"/>
</dbReference>
<feature type="transmembrane region" description="Helical" evidence="8">
    <location>
        <begin position="218"/>
        <end position="246"/>
    </location>
</feature>
<dbReference type="SUPFAM" id="SSF47384">
    <property type="entry name" value="Homodimeric domain of signal transducing histidine kinase"/>
    <property type="match status" value="1"/>
</dbReference>
<keyword evidence="8" id="KW-0472">Membrane</keyword>
<dbReference type="Pfam" id="PF00512">
    <property type="entry name" value="HisKA"/>
    <property type="match status" value="1"/>
</dbReference>
<comment type="catalytic activity">
    <reaction evidence="1">
        <text>ATP + protein L-histidine = ADP + protein N-phospho-L-histidine.</text>
        <dbReference type="EC" id="2.7.13.3"/>
    </reaction>
</comment>
<evidence type="ECO:0000256" key="1">
    <source>
        <dbReference type="ARBA" id="ARBA00000085"/>
    </source>
</evidence>
<dbReference type="Gene3D" id="3.30.565.10">
    <property type="entry name" value="Histidine kinase-like ATPase, C-terminal domain"/>
    <property type="match status" value="1"/>
</dbReference>
<dbReference type="InterPro" id="IPR005467">
    <property type="entry name" value="His_kinase_dom"/>
</dbReference>
<dbReference type="PRINTS" id="PR00344">
    <property type="entry name" value="BCTRLSENSOR"/>
</dbReference>
<dbReference type="GO" id="GO:0016020">
    <property type="term" value="C:membrane"/>
    <property type="evidence" value="ECO:0007669"/>
    <property type="project" value="UniProtKB-SubCell"/>
</dbReference>
<dbReference type="InterPro" id="IPR003594">
    <property type="entry name" value="HATPase_dom"/>
</dbReference>
<dbReference type="eggNOG" id="COG2205">
    <property type="taxonomic scope" value="Bacteria"/>
</dbReference>
<evidence type="ECO:0000256" key="7">
    <source>
        <dbReference type="ARBA" id="ARBA00023012"/>
    </source>
</evidence>
<feature type="transmembrane region" description="Helical" evidence="8">
    <location>
        <begin position="193"/>
        <end position="212"/>
    </location>
</feature>
<dbReference type="InterPro" id="IPR036097">
    <property type="entry name" value="HisK_dim/P_sf"/>
</dbReference>
<dbReference type="HOGENOM" id="CLU_000445_89_20_9"/>
<organism evidence="10 11">
    <name type="scientific">Clostridium celatum DSM 1785</name>
    <dbReference type="NCBI Taxonomy" id="545697"/>
    <lineage>
        <taxon>Bacteria</taxon>
        <taxon>Bacillati</taxon>
        <taxon>Bacillota</taxon>
        <taxon>Clostridia</taxon>
        <taxon>Eubacteriales</taxon>
        <taxon>Clostridiaceae</taxon>
        <taxon>Clostridium</taxon>
    </lineage>
</organism>
<dbReference type="FunFam" id="3.30.565.10:FF:000006">
    <property type="entry name" value="Sensor histidine kinase WalK"/>
    <property type="match status" value="1"/>
</dbReference>
<feature type="transmembrane region" description="Helical" evidence="8">
    <location>
        <begin position="164"/>
        <end position="181"/>
    </location>
</feature>
<protein>
    <recommendedName>
        <fullName evidence="3">histidine kinase</fullName>
        <ecNumber evidence="3">2.7.13.3</ecNumber>
    </recommendedName>
</protein>
<dbReference type="RefSeq" id="WP_005213601.1">
    <property type="nucleotide sequence ID" value="NZ_KB291645.1"/>
</dbReference>
<keyword evidence="4" id="KW-0597">Phosphoprotein</keyword>
<dbReference type="InterPro" id="IPR036890">
    <property type="entry name" value="HATPase_C_sf"/>
</dbReference>
<dbReference type="PANTHER" id="PTHR43711:SF26">
    <property type="entry name" value="SENSOR HISTIDINE KINASE RCSC"/>
    <property type="match status" value="1"/>
</dbReference>
<sequence length="537" mass="62358">MIKRENIKKDIIIILALFLIIITYVFFINGSLDINIIINIIYLLSSFVYLSSFIVLLQINSIYVSNLYRCLAVSFASIGIISMSYSVFFKNDLLVMQNSKVAEIFYIFSMYEAAMLIFSFLNINRNMSLKNILKILIPITFLMAFISINENVHIYQDLTMVSKVLYRSVVIILYYYLYKIIKKNKKNITETSYQYFNIYLILRIAIGIFSVLSGNLDYLLRFIISYILRFLGSYCIFKIIVIEVIISPHKTLYTKLISKSNDLEKYIQELERRNMEDDIKNQLLSNISHEFKTPVNVIYSAIQMQNLKRDSNDINEVIKYNDIIKQNCHRLTRLINNFIDSSKLRGGEYNTDFKCINIVEVVENTTMSILSFAEIANINVVFDTDDEELYVLADRDLIERVILNLLSNAIKYNKQYGDIFVNIKSTKNTIEIKIEDSGVGISKEKQEVIFNRFERADKSLSRHKEGSGLGLSIVKEIILKHNGKICIDSKEGIGTMVLITLRRIEYNKDLFEINNSNNEIGNGIKEKVEIEMSDIYF</sequence>
<keyword evidence="5" id="KW-0808">Transferase</keyword>
<evidence type="ECO:0000256" key="5">
    <source>
        <dbReference type="ARBA" id="ARBA00022679"/>
    </source>
</evidence>
<evidence type="ECO:0000256" key="8">
    <source>
        <dbReference type="SAM" id="Phobius"/>
    </source>
</evidence>
<dbReference type="STRING" id="545697.HMPREF0216_01869"/>
<dbReference type="SMART" id="SM00387">
    <property type="entry name" value="HATPase_c"/>
    <property type="match status" value="1"/>
</dbReference>
<dbReference type="SMART" id="SM00388">
    <property type="entry name" value="HisKA"/>
    <property type="match status" value="1"/>
</dbReference>
<feature type="transmembrane region" description="Helical" evidence="8">
    <location>
        <begin position="36"/>
        <end position="59"/>
    </location>
</feature>
<comment type="caution">
    <text evidence="10">The sequence shown here is derived from an EMBL/GenBank/DDBJ whole genome shotgun (WGS) entry which is preliminary data.</text>
</comment>
<proteinExistence type="predicted"/>
<dbReference type="PANTHER" id="PTHR43711">
    <property type="entry name" value="TWO-COMPONENT HISTIDINE KINASE"/>
    <property type="match status" value="1"/>
</dbReference>
<keyword evidence="8" id="KW-1133">Transmembrane helix</keyword>
<accession>L1QFB0</accession>
<evidence type="ECO:0000256" key="3">
    <source>
        <dbReference type="ARBA" id="ARBA00012438"/>
    </source>
</evidence>
<reference evidence="10 11" key="1">
    <citation type="submission" date="2012-05" db="EMBL/GenBank/DDBJ databases">
        <authorList>
            <person name="Weinstock G."/>
            <person name="Sodergren E."/>
            <person name="Lobos E.A."/>
            <person name="Fulton L."/>
            <person name="Fulton R."/>
            <person name="Courtney L."/>
            <person name="Fronick C."/>
            <person name="O'Laughlin M."/>
            <person name="Godfrey J."/>
            <person name="Wilson R.M."/>
            <person name="Miner T."/>
            <person name="Farmer C."/>
            <person name="Delehaunty K."/>
            <person name="Cordes M."/>
            <person name="Minx P."/>
            <person name="Tomlinson C."/>
            <person name="Chen J."/>
            <person name="Wollam A."/>
            <person name="Pepin K.H."/>
            <person name="Bhonagiri V."/>
            <person name="Zhang X."/>
            <person name="Suruliraj S."/>
            <person name="Warren W."/>
            <person name="Mitreva M."/>
            <person name="Mardis E.R."/>
            <person name="Wilson R.K."/>
        </authorList>
    </citation>
    <scope>NUCLEOTIDE SEQUENCE [LARGE SCALE GENOMIC DNA]</scope>
    <source>
        <strain evidence="10 11">DSM 1785</strain>
    </source>
</reference>
<dbReference type="EC" id="2.7.13.3" evidence="3"/>
<feature type="transmembrane region" description="Helical" evidence="8">
    <location>
        <begin position="12"/>
        <end position="30"/>
    </location>
</feature>
<comment type="subcellular location">
    <subcellularLocation>
        <location evidence="2">Membrane</location>
    </subcellularLocation>
</comment>
<dbReference type="InterPro" id="IPR050736">
    <property type="entry name" value="Sensor_HK_Regulatory"/>
</dbReference>
<dbReference type="Pfam" id="PF02518">
    <property type="entry name" value="HATPase_c"/>
    <property type="match status" value="1"/>
</dbReference>
<evidence type="ECO:0000313" key="10">
    <source>
        <dbReference type="EMBL" id="EKY26684.1"/>
    </source>
</evidence>
<evidence type="ECO:0000256" key="2">
    <source>
        <dbReference type="ARBA" id="ARBA00004370"/>
    </source>
</evidence>
<dbReference type="SUPFAM" id="SSF55874">
    <property type="entry name" value="ATPase domain of HSP90 chaperone/DNA topoisomerase II/histidine kinase"/>
    <property type="match status" value="1"/>
</dbReference>
<feature type="transmembrane region" description="Helical" evidence="8">
    <location>
        <begin position="71"/>
        <end position="89"/>
    </location>
</feature>
<evidence type="ECO:0000256" key="6">
    <source>
        <dbReference type="ARBA" id="ARBA00022777"/>
    </source>
</evidence>
<dbReference type="PROSITE" id="PS50109">
    <property type="entry name" value="HIS_KIN"/>
    <property type="match status" value="1"/>
</dbReference>
<name>L1QFB0_9CLOT</name>
<dbReference type="PATRIC" id="fig|545697.3.peg.1840"/>
<keyword evidence="6 10" id="KW-0418">Kinase</keyword>
<feature type="transmembrane region" description="Helical" evidence="8">
    <location>
        <begin position="135"/>
        <end position="152"/>
    </location>
</feature>
<gene>
    <name evidence="10" type="ORF">HMPREF0216_01869</name>
</gene>
<dbReference type="Proteomes" id="UP000010420">
    <property type="component" value="Unassembled WGS sequence"/>
</dbReference>
<feature type="transmembrane region" description="Helical" evidence="8">
    <location>
        <begin position="104"/>
        <end position="123"/>
    </location>
</feature>
<dbReference type="AlphaFoldDB" id="L1QFB0"/>
<dbReference type="InterPro" id="IPR004358">
    <property type="entry name" value="Sig_transdc_His_kin-like_C"/>
</dbReference>